<feature type="compositionally biased region" description="Basic and acidic residues" evidence="1">
    <location>
        <begin position="13"/>
        <end position="69"/>
    </location>
</feature>
<feature type="region of interest" description="Disordered" evidence="1">
    <location>
        <begin position="213"/>
        <end position="350"/>
    </location>
</feature>
<feature type="region of interest" description="Disordered" evidence="1">
    <location>
        <begin position="1"/>
        <end position="83"/>
    </location>
</feature>
<dbReference type="RefSeq" id="WP_152869044.1">
    <property type="nucleotide sequence ID" value="NZ_VMNX01000278.1"/>
</dbReference>
<organism evidence="2 3">
    <name type="scientific">Streptomyces acidicola</name>
    <dbReference type="NCBI Taxonomy" id="2596892"/>
    <lineage>
        <taxon>Bacteria</taxon>
        <taxon>Bacillati</taxon>
        <taxon>Actinomycetota</taxon>
        <taxon>Actinomycetes</taxon>
        <taxon>Kitasatosporales</taxon>
        <taxon>Streptomycetaceae</taxon>
        <taxon>Streptomyces</taxon>
    </lineage>
</organism>
<reference evidence="2 3" key="1">
    <citation type="submission" date="2019-09" db="EMBL/GenBank/DDBJ databases">
        <authorList>
            <person name="Duangmal K."/>
            <person name="Teo W.F.A."/>
            <person name="Lipun K."/>
        </authorList>
    </citation>
    <scope>NUCLEOTIDE SEQUENCE [LARGE SCALE GENOMIC DNA]</scope>
    <source>
        <strain evidence="2 3">K1PN6</strain>
    </source>
</reference>
<accession>A0A5N8X782</accession>
<evidence type="ECO:0000256" key="1">
    <source>
        <dbReference type="SAM" id="MobiDB-lite"/>
    </source>
</evidence>
<evidence type="ECO:0000313" key="2">
    <source>
        <dbReference type="EMBL" id="MPY54475.1"/>
    </source>
</evidence>
<gene>
    <name evidence="2" type="ORF">FPZ41_40330</name>
</gene>
<protein>
    <submittedName>
        <fullName evidence="2">Uncharacterized protein</fullName>
    </submittedName>
</protein>
<feature type="compositionally biased region" description="Basic and acidic residues" evidence="1">
    <location>
        <begin position="228"/>
        <end position="250"/>
    </location>
</feature>
<comment type="caution">
    <text evidence="2">The sequence shown here is derived from an EMBL/GenBank/DDBJ whole genome shotgun (WGS) entry which is preliminary data.</text>
</comment>
<sequence length="455" mass="52645">MKSALNRTRRAKDRLGRSDRDDRRRRDLDNNARRMREAYARRRDLLKKQQQRRAEQKRQEKQRKRENAQTKENSQQSKNDRLDKIVARIRPQLMRLLQKGIPESVFKAMLVALRAWHRLSELAASGSPSITVDAVLNPRRRAARARAIRVAGGLARTPEQILSDSPDATREEILSDSEAQQEGDEWVLYYDPDYADSLRVGVHRILAVHRRENGEPGERGTPGVYIDAQDRTRNADRNDSRSEHDSRPDRTGSTSGRGQRRPGSRRSMSQLIRENDNNRGQGGEAYAHQEWGSGRREVPERLTASRQGYAGRYRVPRAGEQDRLRRQRRGETLPEETPEERRSREVPERRVDIRDQRGDRQQLIEVKNYLRYNSNYVDEDNRTVELFVRLEGESKKSGEGAGVSWSQIGKDWHLKRNKQRAGYRVDVIWIFTGAKPSNLLRSTLTGAGFTVIVLS</sequence>
<dbReference type="AlphaFoldDB" id="A0A5N8X782"/>
<dbReference type="Proteomes" id="UP000373149">
    <property type="component" value="Unassembled WGS sequence"/>
</dbReference>
<keyword evidence="3" id="KW-1185">Reference proteome</keyword>
<feature type="compositionally biased region" description="Basic and acidic residues" evidence="1">
    <location>
        <begin position="339"/>
        <end position="350"/>
    </location>
</feature>
<proteinExistence type="predicted"/>
<name>A0A5N8X782_9ACTN</name>
<dbReference type="EMBL" id="VMNX01000278">
    <property type="protein sequence ID" value="MPY54475.1"/>
    <property type="molecule type" value="Genomic_DNA"/>
</dbReference>
<evidence type="ECO:0000313" key="3">
    <source>
        <dbReference type="Proteomes" id="UP000373149"/>
    </source>
</evidence>
<feature type="compositionally biased region" description="Basic and acidic residues" evidence="1">
    <location>
        <begin position="317"/>
        <end position="332"/>
    </location>
</feature>